<evidence type="ECO:0000313" key="3">
    <source>
        <dbReference type="Proteomes" id="UP000298551"/>
    </source>
</evidence>
<proteinExistence type="predicted"/>
<organism evidence="2 3">
    <name type="scientific">Pseudomonas putida</name>
    <name type="common">Arthrobacter siderocapsulatus</name>
    <dbReference type="NCBI Taxonomy" id="303"/>
    <lineage>
        <taxon>Bacteria</taxon>
        <taxon>Pseudomonadati</taxon>
        <taxon>Pseudomonadota</taxon>
        <taxon>Gammaproteobacteria</taxon>
        <taxon>Pseudomonadales</taxon>
        <taxon>Pseudomonadaceae</taxon>
        <taxon>Pseudomonas</taxon>
    </lineage>
</organism>
<dbReference type="RefSeq" id="WP_136915241.1">
    <property type="nucleotide sequence ID" value="NZ_CP039371.1"/>
</dbReference>
<dbReference type="AlphaFoldDB" id="A0A4D6XED0"/>
<sequence length="63" mass="7285">MAKRLTPDELYARFLALKEAADHLRLLEWTDSKTEREQGQQVADLLMRQAYDHLERAQAASAN</sequence>
<dbReference type="Proteomes" id="UP000298551">
    <property type="component" value="Chromosome"/>
</dbReference>
<protein>
    <submittedName>
        <fullName evidence="2">Uncharacterized protein</fullName>
    </submittedName>
</protein>
<name>A0A4D6XED0_PSEPU</name>
<dbReference type="Proteomes" id="UP000542695">
    <property type="component" value="Unassembled WGS sequence"/>
</dbReference>
<dbReference type="EMBL" id="CP039371">
    <property type="protein sequence ID" value="QCI13090.1"/>
    <property type="molecule type" value="Genomic_DNA"/>
</dbReference>
<dbReference type="EMBL" id="JACARV010000072">
    <property type="protein sequence ID" value="NWC82854.1"/>
    <property type="molecule type" value="Genomic_DNA"/>
</dbReference>
<gene>
    <name evidence="2" type="ORF">E6B08_17690</name>
    <name evidence="1" type="ORF">HX798_21550</name>
</gene>
<reference evidence="3" key="2">
    <citation type="submission" date="2019-04" db="EMBL/GenBank/DDBJ databases">
        <title>Genome sequence of Pseudomonas putida 1290, an auxin catabolizing strain.</title>
        <authorList>
            <person name="Laird T.S."/>
            <person name="Leveau J.H.J."/>
        </authorList>
    </citation>
    <scope>NUCLEOTIDE SEQUENCE [LARGE SCALE GENOMIC DNA]</scope>
    <source>
        <strain evidence="3">1290</strain>
    </source>
</reference>
<accession>A0A4D6XED0</accession>
<evidence type="ECO:0000313" key="1">
    <source>
        <dbReference type="EMBL" id="NWC82854.1"/>
    </source>
</evidence>
<reference evidence="2" key="1">
    <citation type="submission" date="2019-04" db="EMBL/GenBank/DDBJ databases">
        <title>Genome Sequence of Pseudomonas putida 1290, an Auxin Catabolizing Strain.</title>
        <authorList>
            <person name="Laird T.S."/>
            <person name="Leveau J.H.J."/>
        </authorList>
    </citation>
    <scope>NUCLEOTIDE SEQUENCE [LARGE SCALE GENOMIC DNA]</scope>
    <source>
        <strain evidence="2">1290</strain>
    </source>
</reference>
<evidence type="ECO:0000313" key="2">
    <source>
        <dbReference type="EMBL" id="QCI13090.1"/>
    </source>
</evidence>
<evidence type="ECO:0000313" key="4">
    <source>
        <dbReference type="Proteomes" id="UP000542695"/>
    </source>
</evidence>
<reference evidence="1 4" key="3">
    <citation type="submission" date="2020-04" db="EMBL/GenBank/DDBJ databases">
        <title>Molecular characterization of pseudomonads from Agaricus bisporus reveal novel blotch 2 pathogens in Western Europe.</title>
        <authorList>
            <person name="Taparia T."/>
            <person name="Krijger M."/>
            <person name="Haynes E."/>
            <person name="Elpinstone J.G."/>
            <person name="Noble R."/>
            <person name="Van Der Wolf J."/>
        </authorList>
    </citation>
    <scope>NUCLEOTIDE SEQUENCE [LARGE SCALE GENOMIC DNA]</scope>
    <source>
        <strain evidence="1 4">P7765</strain>
    </source>
</reference>